<dbReference type="PANTHER" id="PTHR34468">
    <property type="entry name" value="MICROTUBULE-ASSOCIATED FUTSCH-LIKE PROTEIN"/>
    <property type="match status" value="1"/>
</dbReference>
<feature type="compositionally biased region" description="Low complexity" evidence="1">
    <location>
        <begin position="272"/>
        <end position="284"/>
    </location>
</feature>
<feature type="compositionally biased region" description="Basic and acidic residues" evidence="1">
    <location>
        <begin position="225"/>
        <end position="236"/>
    </location>
</feature>
<feature type="compositionally biased region" description="Polar residues" evidence="1">
    <location>
        <begin position="285"/>
        <end position="295"/>
    </location>
</feature>
<gene>
    <name evidence="2" type="ORF">J1N35_026864</name>
</gene>
<proteinExistence type="predicted"/>
<feature type="compositionally biased region" description="Low complexity" evidence="1">
    <location>
        <begin position="118"/>
        <end position="128"/>
    </location>
</feature>
<name>A0A9D3ZZ13_9ROSI</name>
<feature type="region of interest" description="Disordered" evidence="1">
    <location>
        <begin position="205"/>
        <end position="342"/>
    </location>
</feature>
<protein>
    <submittedName>
        <fullName evidence="2">Uncharacterized protein</fullName>
    </submittedName>
</protein>
<reference evidence="2 3" key="1">
    <citation type="journal article" date="2021" name="Plant Biotechnol. J.">
        <title>Multi-omics assisted identification of the key and species-specific regulatory components of drought-tolerant mechanisms in Gossypium stocksii.</title>
        <authorList>
            <person name="Yu D."/>
            <person name="Ke L."/>
            <person name="Zhang D."/>
            <person name="Wu Y."/>
            <person name="Sun Y."/>
            <person name="Mei J."/>
            <person name="Sun J."/>
            <person name="Sun Y."/>
        </authorList>
    </citation>
    <scope>NUCLEOTIDE SEQUENCE [LARGE SCALE GENOMIC DNA]</scope>
    <source>
        <strain evidence="3">cv. E1</strain>
        <tissue evidence="2">Leaf</tissue>
    </source>
</reference>
<evidence type="ECO:0000256" key="1">
    <source>
        <dbReference type="SAM" id="MobiDB-lite"/>
    </source>
</evidence>
<feature type="compositionally biased region" description="Polar residues" evidence="1">
    <location>
        <begin position="7"/>
        <end position="18"/>
    </location>
</feature>
<dbReference type="PANTHER" id="PTHR34468:SF2">
    <property type="entry name" value="MICROTUBULE-ASSOCIATED FUTSCH-LIKE PROTEIN"/>
    <property type="match status" value="1"/>
</dbReference>
<dbReference type="AlphaFoldDB" id="A0A9D3ZZ13"/>
<dbReference type="EMBL" id="JAIQCV010000008">
    <property type="protein sequence ID" value="KAH1074536.1"/>
    <property type="molecule type" value="Genomic_DNA"/>
</dbReference>
<evidence type="ECO:0000313" key="2">
    <source>
        <dbReference type="EMBL" id="KAH1074536.1"/>
    </source>
</evidence>
<accession>A0A9D3ZZ13</accession>
<dbReference type="OrthoDB" id="1930709at2759"/>
<dbReference type="Proteomes" id="UP000828251">
    <property type="component" value="Unassembled WGS sequence"/>
</dbReference>
<sequence length="380" mass="41498">MEEAVKEQQSAAQISGSAGKSKLRYPLRSSMKPKEQKPPAPDLSNSSSSRRWRATPSVSKSVGVLDLSKEKSGSGKPPRRLSIPTKSTVTPSPKFVGTTAPIYEGRAAKKSSNGQGKSDTPLSDSSRSSTRRRFNVLSSASYWLSQIKLSESASKHSVSLGFFKLALEAGCEPLQKMSDELKSYIRRHNLGENGEAINELLESYNVPDNPEQPQVSETCSQVPDEGTRSSDDEVHRVSPVAAAARRLKPKSLNTDAAQVSSVAKSAKEATPKNNAANRNRLLNKTSSNSRSVSDTGSRKLHTKTQKTTKTEPVKGKEKTKRQGTKSADQEDQVCPSSVAETVEEDKENMVRSFISCNNKCSSMLQPQIYMPLIKLDFLYT</sequence>
<organism evidence="2 3">
    <name type="scientific">Gossypium stocksii</name>
    <dbReference type="NCBI Taxonomy" id="47602"/>
    <lineage>
        <taxon>Eukaryota</taxon>
        <taxon>Viridiplantae</taxon>
        <taxon>Streptophyta</taxon>
        <taxon>Embryophyta</taxon>
        <taxon>Tracheophyta</taxon>
        <taxon>Spermatophyta</taxon>
        <taxon>Magnoliopsida</taxon>
        <taxon>eudicotyledons</taxon>
        <taxon>Gunneridae</taxon>
        <taxon>Pentapetalae</taxon>
        <taxon>rosids</taxon>
        <taxon>malvids</taxon>
        <taxon>Malvales</taxon>
        <taxon>Malvaceae</taxon>
        <taxon>Malvoideae</taxon>
        <taxon>Gossypium</taxon>
    </lineage>
</organism>
<feature type="compositionally biased region" description="Polar residues" evidence="1">
    <location>
        <begin position="211"/>
        <end position="221"/>
    </location>
</feature>
<feature type="region of interest" description="Disordered" evidence="1">
    <location>
        <begin position="1"/>
        <end position="131"/>
    </location>
</feature>
<evidence type="ECO:0000313" key="3">
    <source>
        <dbReference type="Proteomes" id="UP000828251"/>
    </source>
</evidence>
<keyword evidence="3" id="KW-1185">Reference proteome</keyword>
<comment type="caution">
    <text evidence="2">The sequence shown here is derived from an EMBL/GenBank/DDBJ whole genome shotgun (WGS) entry which is preliminary data.</text>
</comment>